<dbReference type="InParanoid" id="G4T6D4"/>
<dbReference type="OMA" id="RMLYNEH"/>
<dbReference type="EMBL" id="CAFZ01000006">
    <property type="protein sequence ID" value="CCA66872.1"/>
    <property type="molecule type" value="Genomic_DNA"/>
</dbReference>
<protein>
    <recommendedName>
        <fullName evidence="5">MIT domain-containing protein</fullName>
    </recommendedName>
</protein>
<keyword evidence="4" id="KW-1185">Reference proteome</keyword>
<evidence type="ECO:0000313" key="4">
    <source>
        <dbReference type="Proteomes" id="UP000007148"/>
    </source>
</evidence>
<name>G4T6D4_SERID</name>
<dbReference type="PANTHER" id="PTHR40130">
    <property type="entry name" value="EXPRESSED PROTEIN"/>
    <property type="match status" value="1"/>
</dbReference>
<evidence type="ECO:0000313" key="3">
    <source>
        <dbReference type="EMBL" id="CCA66872.1"/>
    </source>
</evidence>
<dbReference type="STRING" id="1109443.G4T6D4"/>
<dbReference type="AlphaFoldDB" id="G4T6D4"/>
<feature type="region of interest" description="Disordered" evidence="2">
    <location>
        <begin position="311"/>
        <end position="331"/>
    </location>
</feature>
<dbReference type="PANTHER" id="PTHR40130:SF1">
    <property type="entry name" value="SPINDLE POLE BODY-ASSOCIATED PROTEIN CUT12 DOMAIN-CONTAINING PROTEIN"/>
    <property type="match status" value="1"/>
</dbReference>
<evidence type="ECO:0008006" key="5">
    <source>
        <dbReference type="Google" id="ProtNLM"/>
    </source>
</evidence>
<feature type="compositionally biased region" description="Polar residues" evidence="2">
    <location>
        <begin position="95"/>
        <end position="108"/>
    </location>
</feature>
<sequence length="405" mass="45424">MEKAHAHVANAEEYEAAGLLACAMPEFYKAAEVFLACMDQATNPQTKQTLKLLYNDNNRRGKEIQRRIAQMKEDLSTTSIPSRTQSPHRVAGSQRYDSPSRMNGRDTSLAMSQRTIDDSYMVLGGRTDPQDPFNQFWNKIEQMLDNLSQPVAFATVPLTASEHVEDNQDNAGNPNMIQSHPISQPLTQAGVLSEEEQQALENKLSLALEDDEELFAEFGMGESFYVIPSEASPAMKKLQSENAALKQELQVTKTKLSNAEKTIRLRQEQERALRDSIISVRREAQRAISASAMGGRAGSLAVLEATLPNLLPQPSGSPAQPASQALGPERETQYVRRIRELEEELRLSRVENEKNRATIQRFRERWEKLKESAKRKRSAKAAENARDSVKETIQEEPELEVENGS</sequence>
<feature type="region of interest" description="Disordered" evidence="2">
    <location>
        <begin position="73"/>
        <end position="108"/>
    </location>
</feature>
<keyword evidence="1" id="KW-0175">Coiled coil</keyword>
<comment type="caution">
    <text evidence="3">The sequence shown here is derived from an EMBL/GenBank/DDBJ whole genome shotgun (WGS) entry which is preliminary data.</text>
</comment>
<evidence type="ECO:0000256" key="2">
    <source>
        <dbReference type="SAM" id="MobiDB-lite"/>
    </source>
</evidence>
<feature type="compositionally biased region" description="Low complexity" evidence="2">
    <location>
        <begin position="311"/>
        <end position="326"/>
    </location>
</feature>
<accession>G4T6D4</accession>
<feature type="region of interest" description="Disordered" evidence="2">
    <location>
        <begin position="370"/>
        <end position="405"/>
    </location>
</feature>
<feature type="coiled-coil region" evidence="1">
    <location>
        <begin position="235"/>
        <end position="262"/>
    </location>
</feature>
<evidence type="ECO:0000256" key="1">
    <source>
        <dbReference type="SAM" id="Coils"/>
    </source>
</evidence>
<dbReference type="eggNOG" id="ENOG502S5PD">
    <property type="taxonomic scope" value="Eukaryota"/>
</dbReference>
<dbReference type="OrthoDB" id="3197614at2759"/>
<organism evidence="3 4">
    <name type="scientific">Serendipita indica (strain DSM 11827)</name>
    <name type="common">Root endophyte fungus</name>
    <name type="synonym">Piriformospora indica</name>
    <dbReference type="NCBI Taxonomy" id="1109443"/>
    <lineage>
        <taxon>Eukaryota</taxon>
        <taxon>Fungi</taxon>
        <taxon>Dikarya</taxon>
        <taxon>Basidiomycota</taxon>
        <taxon>Agaricomycotina</taxon>
        <taxon>Agaricomycetes</taxon>
        <taxon>Sebacinales</taxon>
        <taxon>Serendipitaceae</taxon>
        <taxon>Serendipita</taxon>
    </lineage>
</organism>
<dbReference type="Gene3D" id="1.20.58.80">
    <property type="entry name" value="Phosphotransferase system, lactose/cellobiose-type IIA subunit"/>
    <property type="match status" value="1"/>
</dbReference>
<reference evidence="3 4" key="1">
    <citation type="journal article" date="2011" name="PLoS Pathog.">
        <title>Endophytic Life Strategies Decoded by Genome and Transcriptome Analyses of the Mutualistic Root Symbiont Piriformospora indica.</title>
        <authorList>
            <person name="Zuccaro A."/>
            <person name="Lahrmann U."/>
            <person name="Guldener U."/>
            <person name="Langen G."/>
            <person name="Pfiffi S."/>
            <person name="Biedenkopf D."/>
            <person name="Wong P."/>
            <person name="Samans B."/>
            <person name="Grimm C."/>
            <person name="Basiewicz M."/>
            <person name="Murat C."/>
            <person name="Martin F."/>
            <person name="Kogel K.H."/>
        </authorList>
    </citation>
    <scope>NUCLEOTIDE SEQUENCE [LARGE SCALE GENOMIC DNA]</scope>
    <source>
        <strain evidence="3 4">DSM 11827</strain>
    </source>
</reference>
<feature type="compositionally biased region" description="Acidic residues" evidence="2">
    <location>
        <begin position="394"/>
        <end position="405"/>
    </location>
</feature>
<feature type="compositionally biased region" description="Basic and acidic residues" evidence="2">
    <location>
        <begin position="383"/>
        <end position="393"/>
    </location>
</feature>
<proteinExistence type="predicted"/>
<dbReference type="InterPro" id="IPR036181">
    <property type="entry name" value="MIT_dom_sf"/>
</dbReference>
<dbReference type="SUPFAM" id="SSF116846">
    <property type="entry name" value="MIT domain"/>
    <property type="match status" value="1"/>
</dbReference>
<feature type="compositionally biased region" description="Polar residues" evidence="2">
    <location>
        <begin position="76"/>
        <end position="87"/>
    </location>
</feature>
<dbReference type="HOGENOM" id="CLU_047455_0_0_1"/>
<dbReference type="Proteomes" id="UP000007148">
    <property type="component" value="Unassembled WGS sequence"/>
</dbReference>
<gene>
    <name evidence="3" type="ORF">PIIN_00632</name>
</gene>